<dbReference type="PROSITE" id="PS50977">
    <property type="entry name" value="HTH_TETR_2"/>
    <property type="match status" value="1"/>
</dbReference>
<comment type="caution">
    <text evidence="4">The sequence shown here is derived from an EMBL/GenBank/DDBJ whole genome shotgun (WGS) entry which is preliminary data.</text>
</comment>
<dbReference type="InterPro" id="IPR050624">
    <property type="entry name" value="HTH-type_Tx_Regulator"/>
</dbReference>
<evidence type="ECO:0000256" key="2">
    <source>
        <dbReference type="PROSITE-ProRule" id="PRU00335"/>
    </source>
</evidence>
<accession>A0A4R7ZSK5</accession>
<evidence type="ECO:0000313" key="4">
    <source>
        <dbReference type="EMBL" id="TDW20615.1"/>
    </source>
</evidence>
<reference evidence="4 5" key="1">
    <citation type="submission" date="2019-03" db="EMBL/GenBank/DDBJ databases">
        <title>Genomic Encyclopedia of Type Strains, Phase IV (KMG-IV): sequencing the most valuable type-strain genomes for metagenomic binning, comparative biology and taxonomic classification.</title>
        <authorList>
            <person name="Goeker M."/>
        </authorList>
    </citation>
    <scope>NUCLEOTIDE SEQUENCE [LARGE SCALE GENOMIC DNA]</scope>
    <source>
        <strain evidence="4 5">DSM 28867</strain>
    </source>
</reference>
<evidence type="ECO:0000256" key="1">
    <source>
        <dbReference type="ARBA" id="ARBA00023125"/>
    </source>
</evidence>
<dbReference type="PRINTS" id="PR00455">
    <property type="entry name" value="HTHTETR"/>
</dbReference>
<dbReference type="SUPFAM" id="SSF46689">
    <property type="entry name" value="Homeodomain-like"/>
    <property type="match status" value="1"/>
</dbReference>
<feature type="domain" description="HTH tetR-type" evidence="3">
    <location>
        <begin position="8"/>
        <end position="68"/>
    </location>
</feature>
<dbReference type="PROSITE" id="PS01081">
    <property type="entry name" value="HTH_TETR_1"/>
    <property type="match status" value="1"/>
</dbReference>
<dbReference type="PANTHER" id="PTHR43479">
    <property type="entry name" value="ACREF/ENVCD OPERON REPRESSOR-RELATED"/>
    <property type="match status" value="1"/>
</dbReference>
<dbReference type="Proteomes" id="UP000294743">
    <property type="component" value="Unassembled WGS sequence"/>
</dbReference>
<dbReference type="InterPro" id="IPR009057">
    <property type="entry name" value="Homeodomain-like_sf"/>
</dbReference>
<dbReference type="InterPro" id="IPR036271">
    <property type="entry name" value="Tet_transcr_reg_TetR-rel_C_sf"/>
</dbReference>
<gene>
    <name evidence="4" type="ORF">EDD63_11127</name>
</gene>
<evidence type="ECO:0000259" key="3">
    <source>
        <dbReference type="PROSITE" id="PS50977"/>
    </source>
</evidence>
<dbReference type="AlphaFoldDB" id="A0A4R7ZSK5"/>
<dbReference type="Pfam" id="PF00440">
    <property type="entry name" value="TetR_N"/>
    <property type="match status" value="1"/>
</dbReference>
<proteinExistence type="predicted"/>
<dbReference type="GO" id="GO:0003677">
    <property type="term" value="F:DNA binding"/>
    <property type="evidence" value="ECO:0007669"/>
    <property type="project" value="UniProtKB-UniRule"/>
</dbReference>
<feature type="DNA-binding region" description="H-T-H motif" evidence="2">
    <location>
        <begin position="31"/>
        <end position="50"/>
    </location>
</feature>
<dbReference type="SUPFAM" id="SSF48498">
    <property type="entry name" value="Tetracyclin repressor-like, C-terminal domain"/>
    <property type="match status" value="1"/>
</dbReference>
<protein>
    <submittedName>
        <fullName evidence="4">TetR family transcriptional regulator</fullName>
    </submittedName>
</protein>
<organism evidence="4 5">
    <name type="scientific">Breznakia blatticola</name>
    <dbReference type="NCBI Taxonomy" id="1754012"/>
    <lineage>
        <taxon>Bacteria</taxon>
        <taxon>Bacillati</taxon>
        <taxon>Bacillota</taxon>
        <taxon>Erysipelotrichia</taxon>
        <taxon>Erysipelotrichales</taxon>
        <taxon>Erysipelotrichaceae</taxon>
        <taxon>Breznakia</taxon>
    </lineage>
</organism>
<name>A0A4R7ZSK5_9FIRM</name>
<keyword evidence="5" id="KW-1185">Reference proteome</keyword>
<dbReference type="InterPro" id="IPR023772">
    <property type="entry name" value="DNA-bd_HTH_TetR-type_CS"/>
</dbReference>
<dbReference type="RefSeq" id="WP_166667547.1">
    <property type="nucleotide sequence ID" value="NZ_SODD01000011.1"/>
</dbReference>
<keyword evidence="1 2" id="KW-0238">DNA-binding</keyword>
<dbReference type="PANTHER" id="PTHR43479:SF11">
    <property type="entry name" value="ACREF_ENVCD OPERON REPRESSOR-RELATED"/>
    <property type="match status" value="1"/>
</dbReference>
<sequence>MSNTQEFDIKRNEILDTAEALFTSKGYEDTTVNAILKEVGIAKGTFYYYFQSKEEVMDAVIMRFIDEDLQTATTIMDKQELGAMDKLLQCIFSKPKTDNKKVMIEQLYEANNALMKQRTLQRTIEVICPIYAQIIEEGNANGEFISKQPLEDIQFLIAGIQTLFDLSHIQGSTIEIQIESVVNAIFQMLVVNEQKTSKTKVIETINKHIKA</sequence>
<dbReference type="Gene3D" id="1.10.357.10">
    <property type="entry name" value="Tetracycline Repressor, domain 2"/>
    <property type="match status" value="1"/>
</dbReference>
<dbReference type="InterPro" id="IPR001647">
    <property type="entry name" value="HTH_TetR"/>
</dbReference>
<dbReference type="EMBL" id="SODD01000011">
    <property type="protein sequence ID" value="TDW20615.1"/>
    <property type="molecule type" value="Genomic_DNA"/>
</dbReference>
<evidence type="ECO:0000313" key="5">
    <source>
        <dbReference type="Proteomes" id="UP000294743"/>
    </source>
</evidence>